<dbReference type="RefSeq" id="WP_422918265.1">
    <property type="nucleotide sequence ID" value="NZ_JAMZEJ010000001.1"/>
</dbReference>
<dbReference type="PIRSF" id="PIRSF004692">
    <property type="entry name" value="KdsD_KpsF"/>
    <property type="match status" value="1"/>
</dbReference>
<dbReference type="GO" id="GO:0016853">
    <property type="term" value="F:isomerase activity"/>
    <property type="evidence" value="ECO:0007669"/>
    <property type="project" value="UniProtKB-KW"/>
</dbReference>
<protein>
    <submittedName>
        <fullName evidence="8">KpsF/GutQ family sugar-phosphate isomerase</fullName>
    </submittedName>
</protein>
<evidence type="ECO:0000259" key="7">
    <source>
        <dbReference type="PROSITE" id="PS51464"/>
    </source>
</evidence>
<accession>A0ABT1VT67</accession>
<feature type="domain" description="SIS" evidence="7">
    <location>
        <begin position="65"/>
        <end position="208"/>
    </location>
</feature>
<dbReference type="InterPro" id="IPR050986">
    <property type="entry name" value="GutQ/KpsF_isomerases"/>
</dbReference>
<reference evidence="8 9" key="1">
    <citation type="submission" date="2022-06" db="EMBL/GenBank/DDBJ databases">
        <title>Rhizosaccharibacter gen. nov. sp. nov. KSS12, endophytic bacteria isolated from sugarcane.</title>
        <authorList>
            <person name="Pitiwittayakul N."/>
        </authorList>
    </citation>
    <scope>NUCLEOTIDE SEQUENCE [LARGE SCALE GENOMIC DNA]</scope>
    <source>
        <strain evidence="8 9">KSS12</strain>
    </source>
</reference>
<dbReference type="PROSITE" id="PS51464">
    <property type="entry name" value="SIS"/>
    <property type="match status" value="1"/>
</dbReference>
<feature type="domain" description="CBS" evidence="6">
    <location>
        <begin position="233"/>
        <end position="292"/>
    </location>
</feature>
<dbReference type="SUPFAM" id="SSF53697">
    <property type="entry name" value="SIS domain"/>
    <property type="match status" value="1"/>
</dbReference>
<dbReference type="InterPro" id="IPR004800">
    <property type="entry name" value="KdsD/KpsF-type"/>
</dbReference>
<evidence type="ECO:0000256" key="1">
    <source>
        <dbReference type="ARBA" id="ARBA00008165"/>
    </source>
</evidence>
<dbReference type="InterPro" id="IPR000644">
    <property type="entry name" value="CBS_dom"/>
</dbReference>
<dbReference type="SMART" id="SM00116">
    <property type="entry name" value="CBS"/>
    <property type="match status" value="2"/>
</dbReference>
<dbReference type="Gene3D" id="3.40.50.10490">
    <property type="entry name" value="Glucose-6-phosphate isomerase like protein, domain 1"/>
    <property type="match status" value="1"/>
</dbReference>
<evidence type="ECO:0000259" key="6">
    <source>
        <dbReference type="PROSITE" id="PS51371"/>
    </source>
</evidence>
<name>A0ABT1VT67_9PROT</name>
<keyword evidence="2" id="KW-0677">Repeat</keyword>
<evidence type="ECO:0000256" key="5">
    <source>
        <dbReference type="PROSITE-ProRule" id="PRU00703"/>
    </source>
</evidence>
<organism evidence="8 9">
    <name type="scientific">Rhizosaccharibacter radicis</name>
    <dbReference type="NCBI Taxonomy" id="2782605"/>
    <lineage>
        <taxon>Bacteria</taxon>
        <taxon>Pseudomonadati</taxon>
        <taxon>Pseudomonadota</taxon>
        <taxon>Alphaproteobacteria</taxon>
        <taxon>Acetobacterales</taxon>
        <taxon>Acetobacteraceae</taxon>
        <taxon>Rhizosaccharibacter</taxon>
    </lineage>
</organism>
<evidence type="ECO:0000256" key="2">
    <source>
        <dbReference type="ARBA" id="ARBA00022737"/>
    </source>
</evidence>
<evidence type="ECO:0000256" key="3">
    <source>
        <dbReference type="ARBA" id="ARBA00023122"/>
    </source>
</evidence>
<dbReference type="CDD" id="cd04604">
    <property type="entry name" value="CBS_pair_SIS_assoc"/>
    <property type="match status" value="1"/>
</dbReference>
<keyword evidence="8" id="KW-0413">Isomerase</keyword>
<dbReference type="Gene3D" id="3.10.580.10">
    <property type="entry name" value="CBS-domain"/>
    <property type="match status" value="1"/>
</dbReference>
<dbReference type="EMBL" id="JAMZEJ010000001">
    <property type="protein sequence ID" value="MCQ8239530.1"/>
    <property type="molecule type" value="Genomic_DNA"/>
</dbReference>
<feature type="domain" description="CBS" evidence="6">
    <location>
        <begin position="298"/>
        <end position="349"/>
    </location>
</feature>
<dbReference type="InterPro" id="IPR046342">
    <property type="entry name" value="CBS_dom_sf"/>
</dbReference>
<dbReference type="Pfam" id="PF00571">
    <property type="entry name" value="CBS"/>
    <property type="match status" value="1"/>
</dbReference>
<dbReference type="InterPro" id="IPR046348">
    <property type="entry name" value="SIS_dom_sf"/>
</dbReference>
<comment type="caution">
    <text evidence="8">The sequence shown here is derived from an EMBL/GenBank/DDBJ whole genome shotgun (WGS) entry which is preliminary data.</text>
</comment>
<proteinExistence type="inferred from homology"/>
<dbReference type="NCBIfam" id="TIGR00393">
    <property type="entry name" value="kpsF"/>
    <property type="match status" value="1"/>
</dbReference>
<dbReference type="CDD" id="cd05014">
    <property type="entry name" value="SIS_Kpsf"/>
    <property type="match status" value="1"/>
</dbReference>
<dbReference type="InterPro" id="IPR001347">
    <property type="entry name" value="SIS_dom"/>
</dbReference>
<evidence type="ECO:0000256" key="4">
    <source>
        <dbReference type="PIRNR" id="PIRNR004692"/>
    </source>
</evidence>
<dbReference type="PANTHER" id="PTHR42745:SF1">
    <property type="entry name" value="ARABINOSE 5-PHOSPHATE ISOMERASE KDSD"/>
    <property type="match status" value="1"/>
</dbReference>
<dbReference type="Pfam" id="PF01380">
    <property type="entry name" value="SIS"/>
    <property type="match status" value="1"/>
</dbReference>
<dbReference type="InterPro" id="IPR035474">
    <property type="entry name" value="SIS_Kpsf"/>
</dbReference>
<comment type="similarity">
    <text evidence="1 4">Belongs to the SIS family. GutQ/KpsF subfamily.</text>
</comment>
<evidence type="ECO:0000313" key="8">
    <source>
        <dbReference type="EMBL" id="MCQ8239530.1"/>
    </source>
</evidence>
<keyword evidence="3 5" id="KW-0129">CBS domain</keyword>
<keyword evidence="9" id="KW-1185">Reference proteome</keyword>
<evidence type="ECO:0000313" key="9">
    <source>
        <dbReference type="Proteomes" id="UP001524547"/>
    </source>
</evidence>
<sequence>MNSLLPGIGRQPNDAAAVSGVEPDAGMAARSVARTLGLERRGLEALMEALAPERADGLAAGFARAAAVIERAGGNVIVSGMGKSGHVGRKLSATLASTGTPSHFLHPAEASHGDLGVIRDNDVVLAMSWSGETPELADIVEHTRRLGVPLIAMTSRPDSALGQAADVGLFLPEAVEACPNGLAPTTSTTMQMVAGDALAILLLERQNFTATDFNRYHPGGKLGARLLQVRRLMHTGGAMPLVREDAMLSAGIVEMTSKRFGIAGVLDRAGALIGVLTDGDVRRAFQDGFRDRPVHEAMGRRPHIVAPDVLASQVLAEMSRARITCVFVVEAGRPVGLVHVHDLLRARVA</sequence>
<dbReference type="PROSITE" id="PS51371">
    <property type="entry name" value="CBS"/>
    <property type="match status" value="2"/>
</dbReference>
<dbReference type="Proteomes" id="UP001524547">
    <property type="component" value="Unassembled WGS sequence"/>
</dbReference>
<gene>
    <name evidence="8" type="ORF">NFI88_01570</name>
</gene>
<dbReference type="PANTHER" id="PTHR42745">
    <property type="match status" value="1"/>
</dbReference>